<dbReference type="Gene3D" id="3.90.550.10">
    <property type="entry name" value="Spore Coat Polysaccharide Biosynthesis Protein SpsA, Chain A"/>
    <property type="match status" value="1"/>
</dbReference>
<organism evidence="2">
    <name type="scientific">bioreactor metagenome</name>
    <dbReference type="NCBI Taxonomy" id="1076179"/>
    <lineage>
        <taxon>unclassified sequences</taxon>
        <taxon>metagenomes</taxon>
        <taxon>ecological metagenomes</taxon>
    </lineage>
</organism>
<accession>A0A644YGG4</accession>
<evidence type="ECO:0000313" key="2">
    <source>
        <dbReference type="EMBL" id="MPM27367.1"/>
    </source>
</evidence>
<sequence length="353" mass="41088">MKTLNLVMIVKNEERCLERCLKSVKDIIDDIIVIDTGSVDSTKKIAMSFGAKVFDYVWKNDFSDARNYALSKSDSDWNLILDADEYLVKGSRDDISKFMDNKDSLGAIQIKSLYMENDEISYGIDYITRIIPKGAYYSGKIHEQVNSTLPRLAIPLIFEHDGYLMPNKPERNLPILLDELEHNPNDPYFLYQTASVLVNMNRHIDAVKYFESFYDLVNKNDNYYRKGVIRYIYSLIEIENFEEAMKIIDEVKEDLQKYADFNFLCSIFYMKAMLFDIIKYQNYLPMIEKGYLKCLEIGEIPQHQGVYGCGSFKATYNLGTWYEASGNMKLAKKYYIMSSELGYEAAINRLKQI</sequence>
<gene>
    <name evidence="2" type="ORF">SDC9_73877</name>
</gene>
<name>A0A644YGG4_9ZZZZ</name>
<comment type="caution">
    <text evidence="2">The sequence shown here is derived from an EMBL/GenBank/DDBJ whole genome shotgun (WGS) entry which is preliminary data.</text>
</comment>
<feature type="domain" description="Glycosyltransferase 2-like" evidence="1">
    <location>
        <begin position="7"/>
        <end position="101"/>
    </location>
</feature>
<dbReference type="Pfam" id="PF00535">
    <property type="entry name" value="Glycos_transf_2"/>
    <property type="match status" value="1"/>
</dbReference>
<dbReference type="Gene3D" id="1.25.40.10">
    <property type="entry name" value="Tetratricopeptide repeat domain"/>
    <property type="match status" value="1"/>
</dbReference>
<protein>
    <recommendedName>
        <fullName evidence="1">Glycosyltransferase 2-like domain-containing protein</fullName>
    </recommendedName>
</protein>
<dbReference type="InterPro" id="IPR029044">
    <property type="entry name" value="Nucleotide-diphossugar_trans"/>
</dbReference>
<dbReference type="EMBL" id="VSSQ01004975">
    <property type="protein sequence ID" value="MPM27367.1"/>
    <property type="molecule type" value="Genomic_DNA"/>
</dbReference>
<dbReference type="PANTHER" id="PTHR43630">
    <property type="entry name" value="POLY-BETA-1,6-N-ACETYL-D-GLUCOSAMINE SYNTHASE"/>
    <property type="match status" value="1"/>
</dbReference>
<evidence type="ECO:0000259" key="1">
    <source>
        <dbReference type="Pfam" id="PF00535"/>
    </source>
</evidence>
<proteinExistence type="predicted"/>
<dbReference type="InterPro" id="IPR001173">
    <property type="entry name" value="Glyco_trans_2-like"/>
</dbReference>
<dbReference type="PANTHER" id="PTHR43630:SF2">
    <property type="entry name" value="GLYCOSYLTRANSFERASE"/>
    <property type="match status" value="1"/>
</dbReference>
<reference evidence="2" key="1">
    <citation type="submission" date="2019-08" db="EMBL/GenBank/DDBJ databases">
        <authorList>
            <person name="Kucharzyk K."/>
            <person name="Murdoch R.W."/>
            <person name="Higgins S."/>
            <person name="Loffler F."/>
        </authorList>
    </citation>
    <scope>NUCLEOTIDE SEQUENCE</scope>
</reference>
<dbReference type="SUPFAM" id="SSF48452">
    <property type="entry name" value="TPR-like"/>
    <property type="match status" value="1"/>
</dbReference>
<dbReference type="SUPFAM" id="SSF53448">
    <property type="entry name" value="Nucleotide-diphospho-sugar transferases"/>
    <property type="match status" value="1"/>
</dbReference>
<dbReference type="InterPro" id="IPR011990">
    <property type="entry name" value="TPR-like_helical_dom_sf"/>
</dbReference>
<dbReference type="AlphaFoldDB" id="A0A644YGG4"/>